<evidence type="ECO:0000256" key="1">
    <source>
        <dbReference type="SAM" id="Phobius"/>
    </source>
</evidence>
<accession>A0AAN6U470</accession>
<reference evidence="2" key="2">
    <citation type="submission" date="2023-05" db="EMBL/GenBank/DDBJ databases">
        <authorList>
            <consortium name="Lawrence Berkeley National Laboratory"/>
            <person name="Steindorff A."/>
            <person name="Hensen N."/>
            <person name="Bonometti L."/>
            <person name="Westerberg I."/>
            <person name="Brannstrom I.O."/>
            <person name="Guillou S."/>
            <person name="Cros-Aarteil S."/>
            <person name="Calhoun S."/>
            <person name="Haridas S."/>
            <person name="Kuo A."/>
            <person name="Mondo S."/>
            <person name="Pangilinan J."/>
            <person name="Riley R."/>
            <person name="Labutti K."/>
            <person name="Andreopoulos B."/>
            <person name="Lipzen A."/>
            <person name="Chen C."/>
            <person name="Yanf M."/>
            <person name="Daum C."/>
            <person name="Ng V."/>
            <person name="Clum A."/>
            <person name="Ohm R."/>
            <person name="Martin F."/>
            <person name="Silar P."/>
            <person name="Natvig D."/>
            <person name="Lalanne C."/>
            <person name="Gautier V."/>
            <person name="Ament-Velasquez S.L."/>
            <person name="Kruys A."/>
            <person name="Hutchinson M.I."/>
            <person name="Powell A.J."/>
            <person name="Barry K."/>
            <person name="Miller A.N."/>
            <person name="Grigoriev I.V."/>
            <person name="Debuchy R."/>
            <person name="Gladieux P."/>
            <person name="Thoren M.H."/>
            <person name="Johannesson H."/>
        </authorList>
    </citation>
    <scope>NUCLEOTIDE SEQUENCE</scope>
    <source>
        <strain evidence="2">CBS 731.68</strain>
    </source>
</reference>
<gene>
    <name evidence="2" type="ORF">N657DRAFT_295311</name>
</gene>
<evidence type="ECO:0000313" key="2">
    <source>
        <dbReference type="EMBL" id="KAK4126148.1"/>
    </source>
</evidence>
<keyword evidence="3" id="KW-1185">Reference proteome</keyword>
<dbReference type="AlphaFoldDB" id="A0AAN6U470"/>
<sequence>MCGILFSFLSIISSFSCHIRAFAFPSTAICLFLFFFIPTIGHALTNKLGLNPGTTFCWREFFKLRGTTPMPGVKVQIPWLFTTKGREHAASWKNVRNTTGQADEPGMSAESLAGTRQLMESMAYRSTGRAVSGVCIGQSISLSSL</sequence>
<comment type="caution">
    <text evidence="2">The sequence shown here is derived from an EMBL/GenBank/DDBJ whole genome shotgun (WGS) entry which is preliminary data.</text>
</comment>
<proteinExistence type="predicted"/>
<protein>
    <submittedName>
        <fullName evidence="2">Uncharacterized protein</fullName>
    </submittedName>
</protein>
<organism evidence="2 3">
    <name type="scientific">Parathielavia appendiculata</name>
    <dbReference type="NCBI Taxonomy" id="2587402"/>
    <lineage>
        <taxon>Eukaryota</taxon>
        <taxon>Fungi</taxon>
        <taxon>Dikarya</taxon>
        <taxon>Ascomycota</taxon>
        <taxon>Pezizomycotina</taxon>
        <taxon>Sordariomycetes</taxon>
        <taxon>Sordariomycetidae</taxon>
        <taxon>Sordariales</taxon>
        <taxon>Chaetomiaceae</taxon>
        <taxon>Parathielavia</taxon>
    </lineage>
</organism>
<dbReference type="EMBL" id="MU853225">
    <property type="protein sequence ID" value="KAK4126148.1"/>
    <property type="molecule type" value="Genomic_DNA"/>
</dbReference>
<dbReference type="GeneID" id="87823423"/>
<keyword evidence="1" id="KW-0472">Membrane</keyword>
<name>A0AAN6U470_9PEZI</name>
<keyword evidence="1" id="KW-0812">Transmembrane</keyword>
<evidence type="ECO:0000313" key="3">
    <source>
        <dbReference type="Proteomes" id="UP001302602"/>
    </source>
</evidence>
<reference evidence="2" key="1">
    <citation type="journal article" date="2023" name="Mol. Phylogenet. Evol.">
        <title>Genome-scale phylogeny and comparative genomics of the fungal order Sordariales.</title>
        <authorList>
            <person name="Hensen N."/>
            <person name="Bonometti L."/>
            <person name="Westerberg I."/>
            <person name="Brannstrom I.O."/>
            <person name="Guillou S."/>
            <person name="Cros-Aarteil S."/>
            <person name="Calhoun S."/>
            <person name="Haridas S."/>
            <person name="Kuo A."/>
            <person name="Mondo S."/>
            <person name="Pangilinan J."/>
            <person name="Riley R."/>
            <person name="LaButti K."/>
            <person name="Andreopoulos B."/>
            <person name="Lipzen A."/>
            <person name="Chen C."/>
            <person name="Yan M."/>
            <person name="Daum C."/>
            <person name="Ng V."/>
            <person name="Clum A."/>
            <person name="Steindorff A."/>
            <person name="Ohm R.A."/>
            <person name="Martin F."/>
            <person name="Silar P."/>
            <person name="Natvig D.O."/>
            <person name="Lalanne C."/>
            <person name="Gautier V."/>
            <person name="Ament-Velasquez S.L."/>
            <person name="Kruys A."/>
            <person name="Hutchinson M.I."/>
            <person name="Powell A.J."/>
            <person name="Barry K."/>
            <person name="Miller A.N."/>
            <person name="Grigoriev I.V."/>
            <person name="Debuchy R."/>
            <person name="Gladieux P."/>
            <person name="Hiltunen Thoren M."/>
            <person name="Johannesson H."/>
        </authorList>
    </citation>
    <scope>NUCLEOTIDE SEQUENCE</scope>
    <source>
        <strain evidence="2">CBS 731.68</strain>
    </source>
</reference>
<dbReference type="RefSeq" id="XP_062649919.1">
    <property type="nucleotide sequence ID" value="XM_062786655.1"/>
</dbReference>
<dbReference type="Proteomes" id="UP001302602">
    <property type="component" value="Unassembled WGS sequence"/>
</dbReference>
<keyword evidence="1" id="KW-1133">Transmembrane helix</keyword>
<feature type="transmembrane region" description="Helical" evidence="1">
    <location>
        <begin position="26"/>
        <end position="44"/>
    </location>
</feature>